<evidence type="ECO:0000313" key="1">
    <source>
        <dbReference type="EMBL" id="VFU59637.1"/>
    </source>
</evidence>
<reference evidence="1" key="1">
    <citation type="submission" date="2019-03" db="EMBL/GenBank/DDBJ databases">
        <authorList>
            <person name="Mank J."/>
            <person name="Almeida P."/>
        </authorList>
    </citation>
    <scope>NUCLEOTIDE SEQUENCE</scope>
    <source>
        <strain evidence="1">78183</strain>
    </source>
</reference>
<dbReference type="AlphaFoldDB" id="A0A6N2MYM2"/>
<name>A0A6N2MYM2_SALVM</name>
<proteinExistence type="predicted"/>
<dbReference type="EMBL" id="CAADRP010002040">
    <property type="protein sequence ID" value="VFU59637.1"/>
    <property type="molecule type" value="Genomic_DNA"/>
</dbReference>
<organism evidence="1">
    <name type="scientific">Salix viminalis</name>
    <name type="common">Common osier</name>
    <name type="synonym">Basket willow</name>
    <dbReference type="NCBI Taxonomy" id="40686"/>
    <lineage>
        <taxon>Eukaryota</taxon>
        <taxon>Viridiplantae</taxon>
        <taxon>Streptophyta</taxon>
        <taxon>Embryophyta</taxon>
        <taxon>Tracheophyta</taxon>
        <taxon>Spermatophyta</taxon>
        <taxon>Magnoliopsida</taxon>
        <taxon>eudicotyledons</taxon>
        <taxon>Gunneridae</taxon>
        <taxon>Pentapetalae</taxon>
        <taxon>rosids</taxon>
        <taxon>fabids</taxon>
        <taxon>Malpighiales</taxon>
        <taxon>Salicaceae</taxon>
        <taxon>Saliceae</taxon>
        <taxon>Salix</taxon>
    </lineage>
</organism>
<gene>
    <name evidence="1" type="ORF">SVIM_LOCUS439444</name>
</gene>
<protein>
    <submittedName>
        <fullName evidence="1">Uncharacterized protein</fullName>
    </submittedName>
</protein>
<sequence length="83" mass="9551">MDQLLETGAPRVAPRYSLHLLSGHGWTLVEGYRGVGRYHFHLLHRGPCQQKWGKPLPTSQFSSQVVNSQDKNQFRWDPVCIHV</sequence>
<accession>A0A6N2MYM2</accession>